<dbReference type="Proteomes" id="UP001216150">
    <property type="component" value="Unassembled WGS sequence"/>
</dbReference>
<comment type="caution">
    <text evidence="2">The sequence shown here is derived from an EMBL/GenBank/DDBJ whole genome shotgun (WGS) entry which is preliminary data.</text>
</comment>
<evidence type="ECO:0000256" key="1">
    <source>
        <dbReference type="SAM" id="MobiDB-lite"/>
    </source>
</evidence>
<sequence>MQHQNILSTQVRKAHDGPHLEQGATVQESGVSNWPRTTMYGLPVVVSHDDLGTPHIDKMQAGWTEMEDHRAYQDDHG</sequence>
<feature type="compositionally biased region" description="Polar residues" evidence="1">
    <location>
        <begin position="1"/>
        <end position="11"/>
    </location>
</feature>
<evidence type="ECO:0000313" key="2">
    <source>
        <dbReference type="EMBL" id="KAJ5600192.1"/>
    </source>
</evidence>
<dbReference type="EMBL" id="JAQJAC010000001">
    <property type="protein sequence ID" value="KAJ5600192.1"/>
    <property type="molecule type" value="Genomic_DNA"/>
</dbReference>
<accession>A0AAD6E3Y1</accession>
<evidence type="ECO:0000313" key="3">
    <source>
        <dbReference type="Proteomes" id="UP001216150"/>
    </source>
</evidence>
<dbReference type="AlphaFoldDB" id="A0AAD6E3Y1"/>
<keyword evidence="3" id="KW-1185">Reference proteome</keyword>
<name>A0AAD6E3Y1_9EURO</name>
<feature type="compositionally biased region" description="Polar residues" evidence="1">
    <location>
        <begin position="24"/>
        <end position="34"/>
    </location>
</feature>
<feature type="region of interest" description="Disordered" evidence="1">
    <location>
        <begin position="1"/>
        <end position="34"/>
    </location>
</feature>
<gene>
    <name evidence="2" type="ORF">N7450_001259</name>
</gene>
<reference evidence="2 3" key="1">
    <citation type="journal article" date="2023" name="IMA Fungus">
        <title>Comparative genomic study of the Penicillium genus elucidates a diverse pangenome and 15 lateral gene transfer events.</title>
        <authorList>
            <person name="Petersen C."/>
            <person name="Sorensen T."/>
            <person name="Nielsen M.R."/>
            <person name="Sondergaard T.E."/>
            <person name="Sorensen J.L."/>
            <person name="Fitzpatrick D.A."/>
            <person name="Frisvad J.C."/>
            <person name="Nielsen K.L."/>
        </authorList>
    </citation>
    <scope>NUCLEOTIDE SEQUENCE [LARGE SCALE GENOMIC DNA]</scope>
    <source>
        <strain evidence="2 3">IBT 29057</strain>
    </source>
</reference>
<proteinExistence type="predicted"/>
<organism evidence="2 3">
    <name type="scientific">Penicillium hetheringtonii</name>
    <dbReference type="NCBI Taxonomy" id="911720"/>
    <lineage>
        <taxon>Eukaryota</taxon>
        <taxon>Fungi</taxon>
        <taxon>Dikarya</taxon>
        <taxon>Ascomycota</taxon>
        <taxon>Pezizomycotina</taxon>
        <taxon>Eurotiomycetes</taxon>
        <taxon>Eurotiomycetidae</taxon>
        <taxon>Eurotiales</taxon>
        <taxon>Aspergillaceae</taxon>
        <taxon>Penicillium</taxon>
    </lineage>
</organism>
<protein>
    <submittedName>
        <fullName evidence="2">Uncharacterized protein</fullName>
    </submittedName>
</protein>